<proteinExistence type="predicted"/>
<protein>
    <submittedName>
        <fullName evidence="2">30095_t:CDS:1</fullName>
    </submittedName>
</protein>
<evidence type="ECO:0000313" key="3">
    <source>
        <dbReference type="Proteomes" id="UP000789901"/>
    </source>
</evidence>
<evidence type="ECO:0000313" key="2">
    <source>
        <dbReference type="EMBL" id="CAG8811065.1"/>
    </source>
</evidence>
<dbReference type="InterPro" id="IPR001245">
    <property type="entry name" value="Ser-Thr/Tyr_kinase_cat_dom"/>
</dbReference>
<dbReference type="Proteomes" id="UP000789901">
    <property type="component" value="Unassembled WGS sequence"/>
</dbReference>
<gene>
    <name evidence="2" type="ORF">GMARGA_LOCUS25249</name>
</gene>
<comment type="caution">
    <text evidence="2">The sequence shown here is derived from an EMBL/GenBank/DDBJ whole genome shotgun (WGS) entry which is preliminary data.</text>
</comment>
<dbReference type="InterPro" id="IPR011009">
    <property type="entry name" value="Kinase-like_dom_sf"/>
</dbReference>
<dbReference type="Gene3D" id="1.10.510.10">
    <property type="entry name" value="Transferase(Phosphotransferase) domain 1"/>
    <property type="match status" value="2"/>
</dbReference>
<reference evidence="2 3" key="1">
    <citation type="submission" date="2021-06" db="EMBL/GenBank/DDBJ databases">
        <authorList>
            <person name="Kallberg Y."/>
            <person name="Tangrot J."/>
            <person name="Rosling A."/>
        </authorList>
    </citation>
    <scope>NUCLEOTIDE SEQUENCE [LARGE SCALE GENOMIC DNA]</scope>
    <source>
        <strain evidence="2 3">120-4 pot B 10/14</strain>
    </source>
</reference>
<name>A0ABN7W2K0_GIGMA</name>
<accession>A0ABN7W2K0</accession>
<keyword evidence="3" id="KW-1185">Reference proteome</keyword>
<dbReference type="SUPFAM" id="SSF56112">
    <property type="entry name" value="Protein kinase-like (PK-like)"/>
    <property type="match status" value="1"/>
</dbReference>
<evidence type="ECO:0000259" key="1">
    <source>
        <dbReference type="Pfam" id="PF07714"/>
    </source>
</evidence>
<dbReference type="Pfam" id="PF07714">
    <property type="entry name" value="PK_Tyr_Ser-Thr"/>
    <property type="match status" value="1"/>
</dbReference>
<organism evidence="2 3">
    <name type="scientific">Gigaspora margarita</name>
    <dbReference type="NCBI Taxonomy" id="4874"/>
    <lineage>
        <taxon>Eukaryota</taxon>
        <taxon>Fungi</taxon>
        <taxon>Fungi incertae sedis</taxon>
        <taxon>Mucoromycota</taxon>
        <taxon>Glomeromycotina</taxon>
        <taxon>Glomeromycetes</taxon>
        <taxon>Diversisporales</taxon>
        <taxon>Gigasporaceae</taxon>
        <taxon>Gigaspora</taxon>
    </lineage>
</organism>
<feature type="non-terminal residue" evidence="2">
    <location>
        <position position="223"/>
    </location>
</feature>
<feature type="domain" description="Serine-threonine/tyrosine-protein kinase catalytic" evidence="1">
    <location>
        <begin position="46"/>
        <end position="126"/>
    </location>
</feature>
<dbReference type="EMBL" id="CAJVQB010027737">
    <property type="protein sequence ID" value="CAG8811065.1"/>
    <property type="molecule type" value="Genomic_DNA"/>
</dbReference>
<sequence length="223" mass="26721">MTKQFNNFFEENYIRNLQFDSFENDITVLSSNSYKLVSKTYDKIVVLSKISFSNKYTIKDFINDLIQYRKVELHENILKFIGIIKQSTYGIMFIHEYANEGTLRQYLDQNFCMLNWFDKLKLVKQLVKLSYGFNLLSAIIYGKRECPIPGTPKKYVKLYTECWRYNSNLRPTIQHVFKELNNIHYTYEEVITESIKKKEYKEKQISKMKCSNPTNLLQHFIDL</sequence>